<dbReference type="GO" id="GO:0004519">
    <property type="term" value="F:endonuclease activity"/>
    <property type="evidence" value="ECO:0007669"/>
    <property type="project" value="UniProtKB-KW"/>
</dbReference>
<dbReference type="CDD" id="cd04486">
    <property type="entry name" value="YhcR_OBF_like"/>
    <property type="match status" value="1"/>
</dbReference>
<dbReference type="PANTHER" id="PTHR42834">
    <property type="entry name" value="ENDONUCLEASE/EXONUCLEASE/PHOSPHATASE FAMILY PROTEIN (AFU_ORTHOLOGUE AFUA_3G09210)"/>
    <property type="match status" value="1"/>
</dbReference>
<dbReference type="InterPro" id="IPR011044">
    <property type="entry name" value="Quino_amine_DH_bsu"/>
</dbReference>
<keyword evidence="2" id="KW-0540">Nuclease</keyword>
<dbReference type="InterPro" id="IPR047971">
    <property type="entry name" value="ExeM-like"/>
</dbReference>
<dbReference type="Pfam" id="PF03372">
    <property type="entry name" value="Exo_endo_phos"/>
    <property type="match status" value="1"/>
</dbReference>
<proteinExistence type="predicted"/>
<dbReference type="Proteomes" id="UP000280307">
    <property type="component" value="Unassembled WGS sequence"/>
</dbReference>
<dbReference type="EMBL" id="RSAS01000840">
    <property type="protein sequence ID" value="RRR66595.1"/>
    <property type="molecule type" value="Genomic_DNA"/>
</dbReference>
<dbReference type="CDD" id="cd10283">
    <property type="entry name" value="MnuA_DNase1-like"/>
    <property type="match status" value="1"/>
</dbReference>
<dbReference type="InterPro" id="IPR007110">
    <property type="entry name" value="Ig-like_dom"/>
</dbReference>
<reference evidence="2 3" key="1">
    <citation type="submission" date="2018-12" db="EMBL/GenBank/DDBJ databases">
        <title>Genome Sequence of Candidatus Viridilinea halotolerans isolated from saline sulfide-rich spring.</title>
        <authorList>
            <person name="Grouzdev D.S."/>
            <person name="Burganskaya E.I."/>
            <person name="Krutkina M.S."/>
            <person name="Sukhacheva M.V."/>
            <person name="Gorlenko V.M."/>
        </authorList>
    </citation>
    <scope>NUCLEOTIDE SEQUENCE [LARGE SCALE GENOMIC DNA]</scope>
    <source>
        <strain evidence="2">Chok-6</strain>
    </source>
</reference>
<dbReference type="SUPFAM" id="SSF50969">
    <property type="entry name" value="YVTN repeat-like/Quinoprotein amine dehydrogenase"/>
    <property type="match status" value="1"/>
</dbReference>
<dbReference type="InterPro" id="IPR005135">
    <property type="entry name" value="Endo/exonuclease/phosphatase"/>
</dbReference>
<organism evidence="2 3">
    <name type="scientific">Candidatus Viridilinea halotolerans</name>
    <dbReference type="NCBI Taxonomy" id="2491704"/>
    <lineage>
        <taxon>Bacteria</taxon>
        <taxon>Bacillati</taxon>
        <taxon>Chloroflexota</taxon>
        <taxon>Chloroflexia</taxon>
        <taxon>Chloroflexales</taxon>
        <taxon>Chloroflexineae</taxon>
        <taxon>Oscillochloridaceae</taxon>
        <taxon>Candidatus Viridilinea</taxon>
    </lineage>
</organism>
<sequence length="1344" mass="139301">MVTVTGTPLGGGAVAPSITTEPASTSIIEGQTATLRVGASGTAPLSYEWYQGLTGDTSNLVSTGSASFTTPALTTTTSYWVRVSNSGGAADSATATLTVTLPSPACQDSFTPIYAIQGSGNNAAVTGAVTTQGVVVGDYEGASPTLRGFYIQDPQGDGDPTTSDGIFVFNGDNDDVNLGELVRVTGTAGEFQAQTQISSVSEILTCGVNQTVTPVDVSLPLPADVAGVPYLERFEGMLVRFPQQLSVTEFYQLGRFGQVVLSSGDRLAQPTNVARPGDAAQALQAANNLNRLILDDDLNNQNPDPIRFGRGGNPLSASNTLRGGDTTSNLVGVMTYGWGGSSSSPNNYRLRPINALGGGVPNFVAANPRPTSAPVVGGSLKIAAFNVLNYFVTLDRGSSTTDCGPASNKQRCRGAESAEELERQRNKLVQALLKLNADIVGLIELENTPDVSPEADIVTALNSALGGNVYAYVDAGVIGSDTIRVGFIYNRLKVAPVGNFALLTSAVNATFDDTRNRPALAQSFRELASGEVLTVVNNHFKSKGSGCGAGDDDTVNGQGNCNGTRTRAAQAMMSWLQSDPTGSGDTDILILGDLNAYAKEDPIAVIEEFGYVNLGTHFGGSQSYSYVFDGQWGSLDHALASPSLATQVVGAANYPINADEPSVLDFNTNFKSAGQVTSLFAADEFRTSDHDPVLVGLRLGAQTDPLLSVLATYDTGLGRDGAEILSVSGNRAVLSNSGDGSVDILDTSALPNLQRIQRIKRAELADLTSVAIHPSKDLFIAVTGKSDPRTGHALLFRVSDGELLAQFPVATDSASPNGRQPDSVEIAPDGRFAVIAIEAEQVSASDDGGNGALVVLDLQTFDPANPVAANIISSTIEFPDIAGVTGVSTGRTHGDASGAAITHAPGTIEPEGIAFAPDSQTVYVALQENNAIARLSLADPFPSTLPVANVFGLGQVTMMTDITDDDVYNPNELLTAYREPDGIRVIEIAGTHYLLTADEGDTRPNPRGGRTMSIFNATTGAFVADLGNQLAELAHQYGIYPDGRSDNGGVEPEMLDVISVNGRVIAAIGLERASALALVDLTDPTQPRAFGLVRTGLNPEGIKLVERSGQVYALSANEVSGNVTVATVPVNAPDVTLHYAMNTPRSFGIGAISNEASDALTLTLALSPTNAGMLGSAQPGLQSLGGGQYQLIGTPASLNALSASLIFTPTANAFGMATVNVSLSNGSATQATGTIHFSSGLVAPSITTPPQSQSIVVSQVVTLTVVATGTAPLSYQWYEGAAGDTSKPVGTDSASFTTAALTTTTSYWVRVSNTLGSVDSAIATITVHEAEPTTFTVFLPIVAR</sequence>
<evidence type="ECO:0000313" key="2">
    <source>
        <dbReference type="EMBL" id="RRR66595.1"/>
    </source>
</evidence>
<gene>
    <name evidence="2" type="ORF">EI684_20450</name>
</gene>
<dbReference type="Gene3D" id="2.60.40.10">
    <property type="entry name" value="Immunoglobulins"/>
    <property type="match status" value="2"/>
</dbReference>
<dbReference type="SMART" id="SM00409">
    <property type="entry name" value="IG"/>
    <property type="match status" value="2"/>
</dbReference>
<accession>A0A426TS23</accession>
<evidence type="ECO:0000313" key="3">
    <source>
        <dbReference type="Proteomes" id="UP000280307"/>
    </source>
</evidence>
<dbReference type="PANTHER" id="PTHR42834:SF1">
    <property type="entry name" value="ENDONUCLEASE_EXONUCLEASE_PHOSPHATASE FAMILY PROTEIN (AFU_ORTHOLOGUE AFUA_3G09210)"/>
    <property type="match status" value="1"/>
</dbReference>
<dbReference type="InterPro" id="IPR036179">
    <property type="entry name" value="Ig-like_dom_sf"/>
</dbReference>
<dbReference type="SUPFAM" id="SSF56219">
    <property type="entry name" value="DNase I-like"/>
    <property type="match status" value="1"/>
</dbReference>
<name>A0A426TS23_9CHLR</name>
<keyword evidence="2" id="KW-0378">Hydrolase</keyword>
<dbReference type="InterPro" id="IPR015943">
    <property type="entry name" value="WD40/YVTN_repeat-like_dom_sf"/>
</dbReference>
<dbReference type="SUPFAM" id="SSF48726">
    <property type="entry name" value="Immunoglobulin"/>
    <property type="match status" value="2"/>
</dbReference>
<dbReference type="Gene3D" id="2.130.10.10">
    <property type="entry name" value="YVTN repeat-like/Quinoprotein amine dehydrogenase"/>
    <property type="match status" value="1"/>
</dbReference>
<dbReference type="PROSITE" id="PS50835">
    <property type="entry name" value="IG_LIKE"/>
    <property type="match status" value="2"/>
</dbReference>
<feature type="domain" description="Ig-like" evidence="1">
    <location>
        <begin position="1244"/>
        <end position="1326"/>
    </location>
</feature>
<dbReference type="InterPro" id="IPR036691">
    <property type="entry name" value="Endo/exonu/phosph_ase_sf"/>
</dbReference>
<dbReference type="Gene3D" id="3.60.10.10">
    <property type="entry name" value="Endonuclease/exonuclease/phosphatase"/>
    <property type="match status" value="1"/>
</dbReference>
<keyword evidence="2" id="KW-0255">Endonuclease</keyword>
<protein>
    <submittedName>
        <fullName evidence="2">ExeM/NucH family extracellular endonuclease</fullName>
    </submittedName>
</protein>
<feature type="domain" description="Ig-like" evidence="1">
    <location>
        <begin position="16"/>
        <end position="98"/>
    </location>
</feature>
<evidence type="ECO:0000259" key="1">
    <source>
        <dbReference type="PROSITE" id="PS50835"/>
    </source>
</evidence>
<dbReference type="NCBIfam" id="NF033681">
    <property type="entry name" value="ExeM_NucH_DNase"/>
    <property type="match status" value="1"/>
</dbReference>
<dbReference type="InterPro" id="IPR003599">
    <property type="entry name" value="Ig_sub"/>
</dbReference>
<comment type="caution">
    <text evidence="2">The sequence shown here is derived from an EMBL/GenBank/DDBJ whole genome shotgun (WGS) entry which is preliminary data.</text>
</comment>
<dbReference type="InterPro" id="IPR044023">
    <property type="entry name" value="Ig_7"/>
</dbReference>
<dbReference type="InterPro" id="IPR013783">
    <property type="entry name" value="Ig-like_fold"/>
</dbReference>
<dbReference type="Pfam" id="PF19081">
    <property type="entry name" value="Ig_7"/>
    <property type="match status" value="2"/>
</dbReference>